<evidence type="ECO:0000313" key="3">
    <source>
        <dbReference type="Proteomes" id="UP000799424"/>
    </source>
</evidence>
<feature type="region of interest" description="Disordered" evidence="1">
    <location>
        <begin position="48"/>
        <end position="77"/>
    </location>
</feature>
<sequence length="960" mass="106336">MPPSIHGSHSPRTLTEYELQYALRHSLENGAPPGYELLVAAARQQRAAQAHRVNQRHERELQRLGNESHGASERDTTRQHNQRYINHLLLNPPPPPGEFRNMFPLPDVEVWNPPPSDTGSRPPPYRERQRHGDLPSIGLVVENLRSAVRRDPSLLSNLREAFPEVAIVVDILIAEVGESTHAPSPPEGTLSEFVARVNGQPLLPRHTSLPERTLAELLPGAESQRPSDAEAPSWPTQQLRSLHEETLAGFLQREQSQRRPDVQSSYRQPHIGGRALDPEGVEFPASPSRPHSKQSDMSSFTRNVALHEGSEPNSTSSQEVFMTLPMPPDTGSVGGTVDTRLPLFEDSDFPPLAPRPGYGSRPEACPIRRVPSIDNPRAKTPSASPTPVAQDPHTQPSPLPPEASPEGLEVPPLTPTTGGIGALRGTSPPSPLFKDSDFPPLGSTAKFGKMRGGGRASNRKRGIARERNSNEPIKTARTARRDSVLLVTSPDPSERNTLRDLVKSSEPDASGNASQYDPSWPPWEYPTQVTSQEDVKFVSTSGPEKALVGTCDYLITSSTRSFIAWKIGPRWPQSADSSSIVDTATCSTHQTSEGETCNVNYRDLLTQWPAPAQASLLATHVSTVQDIWQRVPDELAVSIVAPEVLEHRRAHENSVRHTAIRQSLGCAPTVVSTKVKQDQHEPCAHHAPATENFLKDAQVEIAAKPEVMKGKAVYAKEMVVVERNQKKREETIAARAKENEHEEEIPVGIQATLQQHKEGNLTGEETPRKSEAKKLVGESLTELQIAIQQEQENKLVRQANETARNSSAAMKKSVLTRDEARPAALSAPAQDLREEVSKLDTSCCTKLVWESKHNARFSARNVQPNQLKKRTEACNNPFEDLDTPPIDEADAECWDSHRIKRAGAARDRDREGVRYMRVVISHNREDERRDRRLRHRGEARGVERDAGDGAGWGRKEWHFI</sequence>
<accession>A0A6A6ZT87</accession>
<feature type="region of interest" description="Disordered" evidence="1">
    <location>
        <begin position="113"/>
        <end position="132"/>
    </location>
</feature>
<feature type="compositionally biased region" description="Polar residues" evidence="1">
    <location>
        <begin position="311"/>
        <end position="320"/>
    </location>
</feature>
<organism evidence="2 3">
    <name type="scientific">Ophiobolus disseminans</name>
    <dbReference type="NCBI Taxonomy" id="1469910"/>
    <lineage>
        <taxon>Eukaryota</taxon>
        <taxon>Fungi</taxon>
        <taxon>Dikarya</taxon>
        <taxon>Ascomycota</taxon>
        <taxon>Pezizomycotina</taxon>
        <taxon>Dothideomycetes</taxon>
        <taxon>Pleosporomycetidae</taxon>
        <taxon>Pleosporales</taxon>
        <taxon>Pleosporineae</taxon>
        <taxon>Phaeosphaeriaceae</taxon>
        <taxon>Ophiobolus</taxon>
    </lineage>
</organism>
<feature type="region of interest" description="Disordered" evidence="1">
    <location>
        <begin position="941"/>
        <end position="960"/>
    </location>
</feature>
<name>A0A6A6ZT87_9PLEO</name>
<evidence type="ECO:0000313" key="2">
    <source>
        <dbReference type="EMBL" id="KAF2824043.1"/>
    </source>
</evidence>
<reference evidence="2" key="1">
    <citation type="journal article" date="2020" name="Stud. Mycol.">
        <title>101 Dothideomycetes genomes: a test case for predicting lifestyles and emergence of pathogens.</title>
        <authorList>
            <person name="Haridas S."/>
            <person name="Albert R."/>
            <person name="Binder M."/>
            <person name="Bloem J."/>
            <person name="Labutti K."/>
            <person name="Salamov A."/>
            <person name="Andreopoulos B."/>
            <person name="Baker S."/>
            <person name="Barry K."/>
            <person name="Bills G."/>
            <person name="Bluhm B."/>
            <person name="Cannon C."/>
            <person name="Castanera R."/>
            <person name="Culley D."/>
            <person name="Daum C."/>
            <person name="Ezra D."/>
            <person name="Gonzalez J."/>
            <person name="Henrissat B."/>
            <person name="Kuo A."/>
            <person name="Liang C."/>
            <person name="Lipzen A."/>
            <person name="Lutzoni F."/>
            <person name="Magnuson J."/>
            <person name="Mondo S."/>
            <person name="Nolan M."/>
            <person name="Ohm R."/>
            <person name="Pangilinan J."/>
            <person name="Park H.-J."/>
            <person name="Ramirez L."/>
            <person name="Alfaro M."/>
            <person name="Sun H."/>
            <person name="Tritt A."/>
            <person name="Yoshinaga Y."/>
            <person name="Zwiers L.-H."/>
            <person name="Turgeon B."/>
            <person name="Goodwin S."/>
            <person name="Spatafora J."/>
            <person name="Crous P."/>
            <person name="Grigoriev I."/>
        </authorList>
    </citation>
    <scope>NUCLEOTIDE SEQUENCE</scope>
    <source>
        <strain evidence="2">CBS 113818</strain>
    </source>
</reference>
<protein>
    <submittedName>
        <fullName evidence="2">Uncharacterized protein</fullName>
    </submittedName>
</protein>
<dbReference type="Proteomes" id="UP000799424">
    <property type="component" value="Unassembled WGS sequence"/>
</dbReference>
<evidence type="ECO:0000256" key="1">
    <source>
        <dbReference type="SAM" id="MobiDB-lite"/>
    </source>
</evidence>
<proteinExistence type="predicted"/>
<feature type="compositionally biased region" description="Polar residues" evidence="1">
    <location>
        <begin position="381"/>
        <end position="394"/>
    </location>
</feature>
<dbReference type="AlphaFoldDB" id="A0A6A6ZT87"/>
<feature type="compositionally biased region" description="Basic and acidic residues" evidence="1">
    <location>
        <begin position="492"/>
        <end position="506"/>
    </location>
</feature>
<gene>
    <name evidence="2" type="ORF">CC86DRAFT_409055</name>
</gene>
<feature type="region of interest" description="Disordered" evidence="1">
    <location>
        <begin position="252"/>
        <end position="521"/>
    </location>
</feature>
<keyword evidence="3" id="KW-1185">Reference proteome</keyword>
<dbReference type="EMBL" id="MU006231">
    <property type="protein sequence ID" value="KAF2824043.1"/>
    <property type="molecule type" value="Genomic_DNA"/>
</dbReference>